<name>A0A1Y2HSI2_9FUNG</name>
<dbReference type="GO" id="GO:0020037">
    <property type="term" value="F:heme binding"/>
    <property type="evidence" value="ECO:0007669"/>
    <property type="project" value="InterPro"/>
</dbReference>
<keyword evidence="4 5" id="KW-0408">Iron</keyword>
<comment type="cofactor">
    <cofactor evidence="5">
        <name>heme</name>
        <dbReference type="ChEBI" id="CHEBI:30413"/>
    </cofactor>
</comment>
<feature type="binding site" description="axial binding residue" evidence="5">
    <location>
        <position position="375"/>
    </location>
    <ligand>
        <name>heme</name>
        <dbReference type="ChEBI" id="CHEBI:30413"/>
    </ligand>
    <ligandPart>
        <name>Fe</name>
        <dbReference type="ChEBI" id="CHEBI:18248"/>
    </ligandPart>
</feature>
<dbReference type="SUPFAM" id="SSF48264">
    <property type="entry name" value="Cytochrome P450"/>
    <property type="match status" value="1"/>
</dbReference>
<sequence length="414" mass="46575">MPPILVSNDPRTVEWVLKTNFENYEKGPLFFENQRPLLGHGIFNADGDTWRVQRKTASYLFHVKNFRDFMLKVFAEHTDDLTARIDTAAATGSVIDLYDLLHRFTLDAFMEIGFGTPVHSLRSDEQLPFAVAFDRAQNITSARMTMSPVQRIVTEAITGEARELNACVKVTDEFAKTVIRQRRAQMAAAGSDSELPADLLSRFLNMKQADGTPYSDADLRDTVMNFVIAGRDTTAQGLSWAFFLLSKHPAVLAKIRAEITQVLGDEFHLGATEQDYAALTRQMPYTKAVFFEALRLYPSVPMEIKAAVHADTLPDGTRVNPGDRIVWAPYAMARLPEVWGPDAEQFKPERFLDEQGGFVQPNPFKYPVFNAGPRCAWDMATMEGMACLVTLVHNYDFEVVKPEEVVYKVALTCK</sequence>
<dbReference type="InterPro" id="IPR001128">
    <property type="entry name" value="Cyt_P450"/>
</dbReference>
<protein>
    <submittedName>
        <fullName evidence="6">Cytochrome P450</fullName>
    </submittedName>
</protein>
<dbReference type="CDD" id="cd11064">
    <property type="entry name" value="CYP86A"/>
    <property type="match status" value="1"/>
</dbReference>
<dbReference type="GO" id="GO:0016705">
    <property type="term" value="F:oxidoreductase activity, acting on paired donors, with incorporation or reduction of molecular oxygen"/>
    <property type="evidence" value="ECO:0007669"/>
    <property type="project" value="InterPro"/>
</dbReference>
<evidence type="ECO:0000256" key="3">
    <source>
        <dbReference type="ARBA" id="ARBA00023002"/>
    </source>
</evidence>
<comment type="similarity">
    <text evidence="1">Belongs to the cytochrome P450 family.</text>
</comment>
<dbReference type="GO" id="GO:0004497">
    <property type="term" value="F:monooxygenase activity"/>
    <property type="evidence" value="ECO:0007669"/>
    <property type="project" value="InterPro"/>
</dbReference>
<dbReference type="AlphaFoldDB" id="A0A1Y2HSI2"/>
<reference evidence="6 7" key="1">
    <citation type="submission" date="2016-07" db="EMBL/GenBank/DDBJ databases">
        <title>Pervasive Adenine N6-methylation of Active Genes in Fungi.</title>
        <authorList>
            <consortium name="DOE Joint Genome Institute"/>
            <person name="Mondo S.J."/>
            <person name="Dannebaum R.O."/>
            <person name="Kuo R.C."/>
            <person name="Labutti K."/>
            <person name="Haridas S."/>
            <person name="Kuo A."/>
            <person name="Salamov A."/>
            <person name="Ahrendt S.R."/>
            <person name="Lipzen A."/>
            <person name="Sullivan W."/>
            <person name="Andreopoulos W.B."/>
            <person name="Clum A."/>
            <person name="Lindquist E."/>
            <person name="Daum C."/>
            <person name="Ramamoorthy G.K."/>
            <person name="Gryganskyi A."/>
            <person name="Culley D."/>
            <person name="Magnuson J.K."/>
            <person name="James T.Y."/>
            <person name="O'Malley M.A."/>
            <person name="Stajich J.E."/>
            <person name="Spatafora J.W."/>
            <person name="Visel A."/>
            <person name="Grigoriev I.V."/>
        </authorList>
    </citation>
    <scope>NUCLEOTIDE SEQUENCE [LARGE SCALE GENOMIC DNA]</scope>
    <source>
        <strain evidence="6 7">PL171</strain>
    </source>
</reference>
<dbReference type="InterPro" id="IPR002401">
    <property type="entry name" value="Cyt_P450_E_grp-I"/>
</dbReference>
<evidence type="ECO:0000256" key="4">
    <source>
        <dbReference type="ARBA" id="ARBA00023004"/>
    </source>
</evidence>
<dbReference type="Pfam" id="PF00067">
    <property type="entry name" value="p450"/>
    <property type="match status" value="1"/>
</dbReference>
<organism evidence="6 7">
    <name type="scientific">Catenaria anguillulae PL171</name>
    <dbReference type="NCBI Taxonomy" id="765915"/>
    <lineage>
        <taxon>Eukaryota</taxon>
        <taxon>Fungi</taxon>
        <taxon>Fungi incertae sedis</taxon>
        <taxon>Blastocladiomycota</taxon>
        <taxon>Blastocladiomycetes</taxon>
        <taxon>Blastocladiales</taxon>
        <taxon>Catenariaceae</taxon>
        <taxon>Catenaria</taxon>
    </lineage>
</organism>
<evidence type="ECO:0000313" key="6">
    <source>
        <dbReference type="EMBL" id="ORZ37545.1"/>
    </source>
</evidence>
<dbReference type="PRINTS" id="PR00463">
    <property type="entry name" value="EP450I"/>
</dbReference>
<dbReference type="InterPro" id="IPR036396">
    <property type="entry name" value="Cyt_P450_sf"/>
</dbReference>
<evidence type="ECO:0000313" key="7">
    <source>
        <dbReference type="Proteomes" id="UP000193411"/>
    </source>
</evidence>
<dbReference type="OrthoDB" id="1470350at2759"/>
<accession>A0A1Y2HSI2</accession>
<dbReference type="EMBL" id="MCFL01000012">
    <property type="protein sequence ID" value="ORZ37545.1"/>
    <property type="molecule type" value="Genomic_DNA"/>
</dbReference>
<dbReference type="GO" id="GO:0005506">
    <property type="term" value="F:iron ion binding"/>
    <property type="evidence" value="ECO:0007669"/>
    <property type="project" value="InterPro"/>
</dbReference>
<dbReference type="Proteomes" id="UP000193411">
    <property type="component" value="Unassembled WGS sequence"/>
</dbReference>
<evidence type="ECO:0000256" key="5">
    <source>
        <dbReference type="PIRSR" id="PIRSR602401-1"/>
    </source>
</evidence>
<dbReference type="PRINTS" id="PR00385">
    <property type="entry name" value="P450"/>
</dbReference>
<keyword evidence="5" id="KW-0349">Heme</keyword>
<comment type="caution">
    <text evidence="6">The sequence shown here is derived from an EMBL/GenBank/DDBJ whole genome shotgun (WGS) entry which is preliminary data.</text>
</comment>
<evidence type="ECO:0000256" key="2">
    <source>
        <dbReference type="ARBA" id="ARBA00022723"/>
    </source>
</evidence>
<dbReference type="STRING" id="765915.A0A1Y2HSI2"/>
<proteinExistence type="inferred from homology"/>
<gene>
    <name evidence="6" type="ORF">BCR44DRAFT_1523477</name>
</gene>
<keyword evidence="2 5" id="KW-0479">Metal-binding</keyword>
<dbReference type="Gene3D" id="1.10.630.10">
    <property type="entry name" value="Cytochrome P450"/>
    <property type="match status" value="1"/>
</dbReference>
<evidence type="ECO:0000256" key="1">
    <source>
        <dbReference type="ARBA" id="ARBA00010617"/>
    </source>
</evidence>
<dbReference type="PANTHER" id="PTHR24296">
    <property type="entry name" value="CYTOCHROME P450"/>
    <property type="match status" value="1"/>
</dbReference>
<keyword evidence="3" id="KW-0560">Oxidoreductase</keyword>
<keyword evidence="7" id="KW-1185">Reference proteome</keyword>